<keyword evidence="3" id="KW-1185">Reference proteome</keyword>
<evidence type="ECO:0000313" key="2">
    <source>
        <dbReference type="EMBL" id="APX13618.1"/>
    </source>
</evidence>
<sequence>MPEPSGPLTQSLDDVRAAASGGQVSVGEIIDALKERGLLPIILVPAIVAATPLSGIPGLSAFCGIMIAILSFELLLGFRKVRLPRKMRSRSIDADKLADALSRIEPVVYWVERRTKRRLSVLFHRPLLWVPQALCLATGLAMPFLEIIPFSASAAAIAVCFLVVAMLTADGLFFILALLPYAGLGFIVVRMTSA</sequence>
<dbReference type="PANTHER" id="PTHR41795:SF1">
    <property type="entry name" value="EXOPOLYSACCHARIDE SYNTHESIS PROTEIN"/>
    <property type="match status" value="1"/>
</dbReference>
<dbReference type="InterPro" id="IPR010331">
    <property type="entry name" value="ExoD"/>
</dbReference>
<dbReference type="Pfam" id="PF06055">
    <property type="entry name" value="ExoD"/>
    <property type="match status" value="1"/>
</dbReference>
<reference evidence="2 3" key="1">
    <citation type="submission" date="2017-01" db="EMBL/GenBank/DDBJ databases">
        <title>Complete genome of Tateyamaria omphalii DOK1-4 isolated from seawater in Dokdo.</title>
        <authorList>
            <person name="Kim J.H."/>
            <person name="Chi W.-J."/>
        </authorList>
    </citation>
    <scope>NUCLEOTIDE SEQUENCE [LARGE SCALE GENOMIC DNA]</scope>
    <source>
        <strain evidence="2 3">DOK1-4</strain>
    </source>
</reference>
<feature type="transmembrane region" description="Helical" evidence="1">
    <location>
        <begin position="147"/>
        <end position="165"/>
    </location>
</feature>
<dbReference type="EMBL" id="CP019312">
    <property type="protein sequence ID" value="APX13618.1"/>
    <property type="molecule type" value="Genomic_DNA"/>
</dbReference>
<feature type="transmembrane region" description="Helical" evidence="1">
    <location>
        <begin position="172"/>
        <end position="191"/>
    </location>
</feature>
<evidence type="ECO:0008006" key="4">
    <source>
        <dbReference type="Google" id="ProtNLM"/>
    </source>
</evidence>
<name>A0A1P8N045_9RHOB</name>
<dbReference type="KEGG" id="tom:BWR18_01475"/>
<dbReference type="Proteomes" id="UP000186336">
    <property type="component" value="Chromosome"/>
</dbReference>
<dbReference type="PIRSF" id="PIRSF033239">
    <property type="entry name" value="ExoD"/>
    <property type="match status" value="1"/>
</dbReference>
<keyword evidence="1" id="KW-1133">Transmembrane helix</keyword>
<keyword evidence="1" id="KW-0472">Membrane</keyword>
<dbReference type="RefSeq" id="WP_076630049.1">
    <property type="nucleotide sequence ID" value="NZ_CP019312.1"/>
</dbReference>
<protein>
    <recommendedName>
        <fullName evidence="4">Exopolysaccharide biosynthesis protein exod</fullName>
    </recommendedName>
</protein>
<feature type="transmembrane region" description="Helical" evidence="1">
    <location>
        <begin position="59"/>
        <end position="78"/>
    </location>
</feature>
<keyword evidence="1" id="KW-0812">Transmembrane</keyword>
<dbReference type="AlphaFoldDB" id="A0A1P8N045"/>
<evidence type="ECO:0000313" key="3">
    <source>
        <dbReference type="Proteomes" id="UP000186336"/>
    </source>
</evidence>
<proteinExistence type="predicted"/>
<gene>
    <name evidence="2" type="ORF">BWR18_01475</name>
</gene>
<accession>A0A1P8N045</accession>
<organism evidence="2 3">
    <name type="scientific">Tateyamaria omphalii</name>
    <dbReference type="NCBI Taxonomy" id="299262"/>
    <lineage>
        <taxon>Bacteria</taxon>
        <taxon>Pseudomonadati</taxon>
        <taxon>Pseudomonadota</taxon>
        <taxon>Alphaproteobacteria</taxon>
        <taxon>Rhodobacterales</taxon>
        <taxon>Roseobacteraceae</taxon>
        <taxon>Tateyamaria</taxon>
    </lineage>
</organism>
<feature type="transmembrane region" description="Helical" evidence="1">
    <location>
        <begin position="122"/>
        <end position="141"/>
    </location>
</feature>
<evidence type="ECO:0000256" key="1">
    <source>
        <dbReference type="SAM" id="Phobius"/>
    </source>
</evidence>
<dbReference type="PANTHER" id="PTHR41795">
    <property type="entry name" value="EXOPOLYSACCHARIDE SYNTHESIS PROTEIN"/>
    <property type="match status" value="1"/>
</dbReference>